<dbReference type="Proteomes" id="UP000027855">
    <property type="component" value="Unassembled WGS sequence"/>
</dbReference>
<dbReference type="PANTHER" id="PTHR10948">
    <property type="entry name" value="TRANSPOSASE"/>
    <property type="match status" value="1"/>
</dbReference>
<evidence type="ECO:0000313" key="2">
    <source>
        <dbReference type="Proteomes" id="UP000027855"/>
    </source>
</evidence>
<reference evidence="1 2" key="1">
    <citation type="submission" date="2014-04" db="EMBL/GenBank/DDBJ databases">
        <title>Variable characteristics of bacteriocin-producing Streptococcus salivarius strains isolated from Malaysian subjects.</title>
        <authorList>
            <person name="Philip K."/>
            <person name="Barbour A."/>
        </authorList>
    </citation>
    <scope>NUCLEOTIDE SEQUENCE [LARGE SCALE GENOMIC DNA]</scope>
    <source>
        <strain evidence="1 2">NU10</strain>
    </source>
</reference>
<proteinExistence type="predicted"/>
<sequence length="86" mass="10113">MYCKGLSPFSAIQQFYQLFPKDFLNSFTSVRGKEFFCYPFVEDLDLDFYFADAYSSWKRGNNETSNGLLREYFPKKTDLAVISNED</sequence>
<evidence type="ECO:0008006" key="3">
    <source>
        <dbReference type="Google" id="ProtNLM"/>
    </source>
</evidence>
<name>A0A074JH72_STRSL</name>
<dbReference type="EMBL" id="JJMT01000011">
    <property type="protein sequence ID" value="KEO45389.1"/>
    <property type="molecule type" value="Genomic_DNA"/>
</dbReference>
<dbReference type="GO" id="GO:0004803">
    <property type="term" value="F:transposase activity"/>
    <property type="evidence" value="ECO:0007669"/>
    <property type="project" value="TreeGrafter"/>
</dbReference>
<protein>
    <recommendedName>
        <fullName evidence="3">IS30 family transposase</fullName>
    </recommendedName>
</protein>
<dbReference type="GO" id="GO:0032196">
    <property type="term" value="P:transposition"/>
    <property type="evidence" value="ECO:0007669"/>
    <property type="project" value="TreeGrafter"/>
</dbReference>
<dbReference type="PANTHER" id="PTHR10948:SF23">
    <property type="entry name" value="TRANSPOSASE INSI FOR INSERTION SEQUENCE ELEMENT IS30A-RELATED"/>
    <property type="match status" value="1"/>
</dbReference>
<organism evidence="1 2">
    <name type="scientific">Streptococcus salivarius</name>
    <dbReference type="NCBI Taxonomy" id="1304"/>
    <lineage>
        <taxon>Bacteria</taxon>
        <taxon>Bacillati</taxon>
        <taxon>Bacillota</taxon>
        <taxon>Bacilli</taxon>
        <taxon>Lactobacillales</taxon>
        <taxon>Streptococcaceae</taxon>
        <taxon>Streptococcus</taxon>
    </lineage>
</organism>
<accession>A0A074JH72</accession>
<evidence type="ECO:0000313" key="1">
    <source>
        <dbReference type="EMBL" id="KEO45389.1"/>
    </source>
</evidence>
<dbReference type="InterPro" id="IPR053392">
    <property type="entry name" value="Transposase_IS30-like"/>
</dbReference>
<gene>
    <name evidence="1" type="ORF">DL07_01555</name>
</gene>
<dbReference type="InterPro" id="IPR051917">
    <property type="entry name" value="Transposase-Integrase"/>
</dbReference>
<dbReference type="GO" id="GO:0005829">
    <property type="term" value="C:cytosol"/>
    <property type="evidence" value="ECO:0007669"/>
    <property type="project" value="TreeGrafter"/>
</dbReference>
<dbReference type="NCBIfam" id="NF033563">
    <property type="entry name" value="transpos_IS30"/>
    <property type="match status" value="1"/>
</dbReference>
<comment type="caution">
    <text evidence="1">The sequence shown here is derived from an EMBL/GenBank/DDBJ whole genome shotgun (WGS) entry which is preliminary data.</text>
</comment>
<dbReference type="AlphaFoldDB" id="A0A074JH72"/>